<dbReference type="PANTHER" id="PTHR38050:SF2">
    <property type="entry name" value="FERULOYL ESTERASE C-RELATED"/>
    <property type="match status" value="1"/>
</dbReference>
<keyword evidence="4" id="KW-0732">Signal</keyword>
<keyword evidence="6" id="KW-0119">Carbohydrate metabolism</keyword>
<keyword evidence="9" id="KW-1185">Reference proteome</keyword>
<keyword evidence="2" id="KW-0964">Secreted</keyword>
<evidence type="ECO:0000256" key="6">
    <source>
        <dbReference type="ARBA" id="ARBA00023277"/>
    </source>
</evidence>
<proteinExistence type="predicted"/>
<evidence type="ECO:0000256" key="3">
    <source>
        <dbReference type="ARBA" id="ARBA00022651"/>
    </source>
</evidence>
<dbReference type="KEGG" id="cjk:jk1282"/>
<protein>
    <submittedName>
        <fullName evidence="8">Putative polyhydroxybutyrate depolymerase</fullName>
    </submittedName>
</protein>
<dbReference type="eggNOG" id="COG3509">
    <property type="taxonomic scope" value="Bacteria"/>
</dbReference>
<dbReference type="HOGENOM" id="CLU_027551_5_1_11"/>
<dbReference type="GO" id="GO:0005576">
    <property type="term" value="C:extracellular region"/>
    <property type="evidence" value="ECO:0007669"/>
    <property type="project" value="UniProtKB-SubCell"/>
</dbReference>
<dbReference type="AlphaFoldDB" id="Q4JUQ6"/>
<dbReference type="InterPro" id="IPR043595">
    <property type="entry name" value="FaeB/C/D"/>
</dbReference>
<evidence type="ECO:0000313" key="8">
    <source>
        <dbReference type="EMBL" id="CAI37451.1"/>
    </source>
</evidence>
<sequence length="362" mass="38124">MQKFSSRFTHTKAANAHSFSAATHTDSVDSAVSGASCASRPARRGGRFRKLTLSLAVALGIGAGTLAGPALDTAAGNESATPQASAAPNSLVGSLSGGVSGIAGALSPRPANNYQTFNVKGKTRTAIVDVPVNSANRKKPILFVFGGRGQSAADMKNTSRLNAVAGRQAVIVHAEGIDRSWEGAPYSKTRRGEDVAFVREMVRSLSKRYNVDTRRIYAAGLSNGGGMAMNLACQAPDLVAGVVSVSGAYYDATMNNCRGRNVPTMLIHGVHDTLLHYGGGVLHGMHYYGARAAFDNAARRNSCNMQTLHGAPAHALTSGFTYNGCRASTVLWRADFGGHNWHAFAPDAPQAAWHFLSRQRHA</sequence>
<evidence type="ECO:0000256" key="5">
    <source>
        <dbReference type="ARBA" id="ARBA00022801"/>
    </source>
</evidence>
<name>Q4JUQ6_CORJK</name>
<keyword evidence="5" id="KW-0378">Hydrolase</keyword>
<dbReference type="GO" id="GO:0045493">
    <property type="term" value="P:xylan catabolic process"/>
    <property type="evidence" value="ECO:0007669"/>
    <property type="project" value="UniProtKB-KW"/>
</dbReference>
<dbReference type="PATRIC" id="fig|306537.10.peg.1298"/>
<dbReference type="OrthoDB" id="9767239at2"/>
<keyword evidence="7" id="KW-0624">Polysaccharide degradation</keyword>
<evidence type="ECO:0000256" key="4">
    <source>
        <dbReference type="ARBA" id="ARBA00022729"/>
    </source>
</evidence>
<evidence type="ECO:0000256" key="1">
    <source>
        <dbReference type="ARBA" id="ARBA00004613"/>
    </source>
</evidence>
<keyword evidence="3" id="KW-0858">Xylan degradation</keyword>
<reference evidence="8 9" key="1">
    <citation type="journal article" date="2005" name="J. Bacteriol.">
        <title>Complete genome sequence and analysis of the multiresistant nosocomial pathogen Corynebacterium jeikeium K411, a lipid-requiring bacterium of the human skin flora.</title>
        <authorList>
            <person name="Tauch A."/>
            <person name="Kaiser O."/>
            <person name="Hain T."/>
            <person name="Goesmann A."/>
            <person name="Weisshaar B."/>
            <person name="Albersmeier A."/>
            <person name="Bekel T."/>
            <person name="Bischoff N."/>
            <person name="Brune I."/>
            <person name="Chakraborty T."/>
            <person name="Kalinowski J."/>
            <person name="Meyer F."/>
            <person name="Rupp O."/>
            <person name="Schneiker S."/>
            <person name="Viehoever P."/>
            <person name="Puehler A."/>
        </authorList>
    </citation>
    <scope>NUCLEOTIDE SEQUENCE [LARGE SCALE GENOMIC DNA]</scope>
    <source>
        <strain evidence="8 9">K411</strain>
    </source>
</reference>
<dbReference type="SUPFAM" id="SSF53474">
    <property type="entry name" value="alpha/beta-Hydrolases"/>
    <property type="match status" value="1"/>
</dbReference>
<comment type="subcellular location">
    <subcellularLocation>
        <location evidence="1">Secreted</location>
    </subcellularLocation>
</comment>
<dbReference type="PANTHER" id="PTHR38050">
    <property type="match status" value="1"/>
</dbReference>
<dbReference type="Pfam" id="PF10503">
    <property type="entry name" value="Esterase_PHB"/>
    <property type="match status" value="1"/>
</dbReference>
<evidence type="ECO:0000256" key="7">
    <source>
        <dbReference type="ARBA" id="ARBA00023326"/>
    </source>
</evidence>
<dbReference type="RefSeq" id="WP_011273777.1">
    <property type="nucleotide sequence ID" value="NC_007164.1"/>
</dbReference>
<dbReference type="InterPro" id="IPR010126">
    <property type="entry name" value="Esterase_phb"/>
</dbReference>
<accession>Q4JUQ6</accession>
<dbReference type="EMBL" id="CR931997">
    <property type="protein sequence ID" value="CAI37451.1"/>
    <property type="molecule type" value="Genomic_DNA"/>
</dbReference>
<dbReference type="Proteomes" id="UP000000545">
    <property type="component" value="Chromosome"/>
</dbReference>
<dbReference type="InterPro" id="IPR029058">
    <property type="entry name" value="AB_hydrolase_fold"/>
</dbReference>
<evidence type="ECO:0000313" key="9">
    <source>
        <dbReference type="Proteomes" id="UP000000545"/>
    </source>
</evidence>
<gene>
    <name evidence="8" type="ordered locus">jk1282</name>
</gene>
<evidence type="ECO:0000256" key="2">
    <source>
        <dbReference type="ARBA" id="ARBA00022525"/>
    </source>
</evidence>
<dbReference type="STRING" id="306537.jk1282"/>
<organism evidence="8 9">
    <name type="scientific">Corynebacterium jeikeium (strain K411)</name>
    <dbReference type="NCBI Taxonomy" id="306537"/>
    <lineage>
        <taxon>Bacteria</taxon>
        <taxon>Bacillati</taxon>
        <taxon>Actinomycetota</taxon>
        <taxon>Actinomycetes</taxon>
        <taxon>Mycobacteriales</taxon>
        <taxon>Corynebacteriaceae</taxon>
        <taxon>Corynebacterium</taxon>
    </lineage>
</organism>
<dbReference type="Gene3D" id="3.40.50.1820">
    <property type="entry name" value="alpha/beta hydrolase"/>
    <property type="match status" value="1"/>
</dbReference>
<dbReference type="GO" id="GO:0030600">
    <property type="term" value="F:feruloyl esterase activity"/>
    <property type="evidence" value="ECO:0007669"/>
    <property type="project" value="InterPro"/>
</dbReference>